<comment type="similarity">
    <text evidence="1">Belongs to the sigma-70 factor family. ECF subfamily.</text>
</comment>
<dbReference type="Pfam" id="PF08281">
    <property type="entry name" value="Sigma70_r4_2"/>
    <property type="match status" value="1"/>
</dbReference>
<dbReference type="CDD" id="cd06171">
    <property type="entry name" value="Sigma70_r4"/>
    <property type="match status" value="1"/>
</dbReference>
<dbReference type="Pfam" id="PF04542">
    <property type="entry name" value="Sigma70_r2"/>
    <property type="match status" value="1"/>
</dbReference>
<dbReference type="AlphaFoldDB" id="A0A1J5T2P1"/>
<sequence>MPPVDAPSLQLRLVAAARAQEAAAWDELLKAQQLPLYAYVAEFIRDREMAYDIVQETFLAAVRHIGTLREDGRFVSWLFGIAHQKCLQHFRTSRRRLRHFDEDAQVDDDWADEGAVDSREQLLGRERTEEFFSLLDALPAAQRSTLLLFVLEEFSLEEIATITGVPLGTVKSRLHHAKRALRERVEKLS</sequence>
<feature type="domain" description="RNA polymerase sigma factor 70 region 4 type 2" evidence="6">
    <location>
        <begin position="131"/>
        <end position="181"/>
    </location>
</feature>
<dbReference type="PANTHER" id="PTHR43133:SF51">
    <property type="entry name" value="RNA POLYMERASE SIGMA FACTOR"/>
    <property type="match status" value="1"/>
</dbReference>
<evidence type="ECO:0000256" key="1">
    <source>
        <dbReference type="ARBA" id="ARBA00010641"/>
    </source>
</evidence>
<keyword evidence="4" id="KW-0804">Transcription</keyword>
<dbReference type="PANTHER" id="PTHR43133">
    <property type="entry name" value="RNA POLYMERASE ECF-TYPE SIGMA FACTO"/>
    <property type="match status" value="1"/>
</dbReference>
<feature type="domain" description="RNA polymerase sigma-70 region 2" evidence="5">
    <location>
        <begin position="35"/>
        <end position="96"/>
    </location>
</feature>
<dbReference type="GO" id="GO:0006352">
    <property type="term" value="P:DNA-templated transcription initiation"/>
    <property type="evidence" value="ECO:0007669"/>
    <property type="project" value="InterPro"/>
</dbReference>
<name>A0A1J5T2P1_9ZZZZ</name>
<gene>
    <name evidence="7" type="primary">rpoE_10</name>
    <name evidence="7" type="ORF">GALL_96150</name>
</gene>
<dbReference type="InterPro" id="IPR039425">
    <property type="entry name" value="RNA_pol_sigma-70-like"/>
</dbReference>
<evidence type="ECO:0000259" key="5">
    <source>
        <dbReference type="Pfam" id="PF04542"/>
    </source>
</evidence>
<organism evidence="7">
    <name type="scientific">mine drainage metagenome</name>
    <dbReference type="NCBI Taxonomy" id="410659"/>
    <lineage>
        <taxon>unclassified sequences</taxon>
        <taxon>metagenomes</taxon>
        <taxon>ecological metagenomes</taxon>
    </lineage>
</organism>
<proteinExistence type="inferred from homology"/>
<protein>
    <submittedName>
        <fullName evidence="7">ECF RNA polymerase sigma-E factor</fullName>
    </submittedName>
</protein>
<evidence type="ECO:0000256" key="2">
    <source>
        <dbReference type="ARBA" id="ARBA00023015"/>
    </source>
</evidence>
<evidence type="ECO:0000256" key="3">
    <source>
        <dbReference type="ARBA" id="ARBA00023082"/>
    </source>
</evidence>
<dbReference type="GO" id="GO:0003677">
    <property type="term" value="F:DNA binding"/>
    <property type="evidence" value="ECO:0007669"/>
    <property type="project" value="InterPro"/>
</dbReference>
<dbReference type="SUPFAM" id="SSF88946">
    <property type="entry name" value="Sigma2 domain of RNA polymerase sigma factors"/>
    <property type="match status" value="1"/>
</dbReference>
<dbReference type="InterPro" id="IPR013249">
    <property type="entry name" value="RNA_pol_sigma70_r4_t2"/>
</dbReference>
<dbReference type="NCBIfam" id="TIGR02937">
    <property type="entry name" value="sigma70-ECF"/>
    <property type="match status" value="1"/>
</dbReference>
<evidence type="ECO:0000259" key="6">
    <source>
        <dbReference type="Pfam" id="PF08281"/>
    </source>
</evidence>
<dbReference type="GO" id="GO:0016987">
    <property type="term" value="F:sigma factor activity"/>
    <property type="evidence" value="ECO:0007669"/>
    <property type="project" value="UniProtKB-KW"/>
</dbReference>
<dbReference type="Gene3D" id="1.10.10.10">
    <property type="entry name" value="Winged helix-like DNA-binding domain superfamily/Winged helix DNA-binding domain"/>
    <property type="match status" value="1"/>
</dbReference>
<dbReference type="InterPro" id="IPR013324">
    <property type="entry name" value="RNA_pol_sigma_r3/r4-like"/>
</dbReference>
<dbReference type="InterPro" id="IPR007627">
    <property type="entry name" value="RNA_pol_sigma70_r2"/>
</dbReference>
<dbReference type="InterPro" id="IPR013325">
    <property type="entry name" value="RNA_pol_sigma_r2"/>
</dbReference>
<dbReference type="EMBL" id="MLJW01000033">
    <property type="protein sequence ID" value="OIR08116.1"/>
    <property type="molecule type" value="Genomic_DNA"/>
</dbReference>
<evidence type="ECO:0000256" key="4">
    <source>
        <dbReference type="ARBA" id="ARBA00023163"/>
    </source>
</evidence>
<evidence type="ECO:0000313" key="7">
    <source>
        <dbReference type="EMBL" id="OIR08116.1"/>
    </source>
</evidence>
<dbReference type="SUPFAM" id="SSF88659">
    <property type="entry name" value="Sigma3 and sigma4 domains of RNA polymerase sigma factors"/>
    <property type="match status" value="1"/>
</dbReference>
<dbReference type="InterPro" id="IPR014284">
    <property type="entry name" value="RNA_pol_sigma-70_dom"/>
</dbReference>
<keyword evidence="3" id="KW-0731">Sigma factor</keyword>
<comment type="caution">
    <text evidence="7">The sequence shown here is derived from an EMBL/GenBank/DDBJ whole genome shotgun (WGS) entry which is preliminary data.</text>
</comment>
<accession>A0A1J5T2P1</accession>
<dbReference type="Gene3D" id="1.10.1740.10">
    <property type="match status" value="1"/>
</dbReference>
<reference evidence="7" key="1">
    <citation type="submission" date="2016-10" db="EMBL/GenBank/DDBJ databases">
        <title>Sequence of Gallionella enrichment culture.</title>
        <authorList>
            <person name="Poehlein A."/>
            <person name="Muehling M."/>
            <person name="Daniel R."/>
        </authorList>
    </citation>
    <scope>NUCLEOTIDE SEQUENCE</scope>
</reference>
<dbReference type="InterPro" id="IPR036388">
    <property type="entry name" value="WH-like_DNA-bd_sf"/>
</dbReference>
<keyword evidence="2" id="KW-0805">Transcription regulation</keyword>